<evidence type="ECO:0000313" key="3">
    <source>
        <dbReference type="EMBL" id="TNY23810.1"/>
    </source>
</evidence>
<feature type="region of interest" description="Disordered" evidence="1">
    <location>
        <begin position="283"/>
        <end position="332"/>
    </location>
</feature>
<feature type="region of interest" description="Disordered" evidence="1">
    <location>
        <begin position="1"/>
        <end position="165"/>
    </location>
</feature>
<dbReference type="GO" id="GO:0005524">
    <property type="term" value="F:ATP binding"/>
    <property type="evidence" value="ECO:0007669"/>
    <property type="project" value="InterPro"/>
</dbReference>
<dbReference type="OrthoDB" id="9996895at2759"/>
<dbReference type="Proteomes" id="UP000311382">
    <property type="component" value="Unassembled WGS sequence"/>
</dbReference>
<dbReference type="STRING" id="5288.A0A5C5G3X1"/>
<organism evidence="3 4">
    <name type="scientific">Rhodotorula diobovata</name>
    <dbReference type="NCBI Taxonomy" id="5288"/>
    <lineage>
        <taxon>Eukaryota</taxon>
        <taxon>Fungi</taxon>
        <taxon>Dikarya</taxon>
        <taxon>Basidiomycota</taxon>
        <taxon>Pucciniomycotina</taxon>
        <taxon>Microbotryomycetes</taxon>
        <taxon>Sporidiobolales</taxon>
        <taxon>Sporidiobolaceae</taxon>
        <taxon>Rhodotorula</taxon>
    </lineage>
</organism>
<dbReference type="PANTHER" id="PTHR23389:SF21">
    <property type="entry name" value="ATPASE FAMILY AAA DOMAIN-CONTAINING PROTEIN 5"/>
    <property type="match status" value="1"/>
</dbReference>
<keyword evidence="4" id="KW-1185">Reference proteome</keyword>
<dbReference type="EMBL" id="SOZI01000008">
    <property type="protein sequence ID" value="TNY23810.1"/>
    <property type="molecule type" value="Genomic_DNA"/>
</dbReference>
<feature type="compositionally biased region" description="Basic residues" evidence="1">
    <location>
        <begin position="1"/>
        <end position="14"/>
    </location>
</feature>
<sequence>MQATKAKGKGKKRAPSPVASDSDDAASSAPSTPRTPAKRRSTTRRAAAAAPTQDDAVVDLTRSPPRKKKKKKAGKDNEADAVVVGTAGHAFSDERRAARDRAKKREAPEARWPTREEHEGGEGALVALGGGGSARGAWNARWPHMGGKGKERAVDEDPGAGAGSNFLEDMRRALFDPLQPSSSGAAPPTPTFSRRAHSSAPNLLPPFAPHPLLDRLAAPFRSPSSFPSAFARPTDPARVPSEDDAKLWSVKYSPQSADEVLGEVSGQSALWLREWLEELKVQSAAGDADAARRRRPVARGSLKKKKKAKRRKPLDDFIASSDGDDDDLVGGVPSSSYDALGSGFSDDNEDDDLLLPSGSASSRRAGSVFPTLTNLILLHGPHGTGKSAAVHAVARELEYEVFEVFPGMGRRGAKDLERYVGDVGRNHVVLGGSPRKGGNVAAMFQRMQAKAETGASGAKGTEKAVNGGADDARKAGDTDKGPTQSLILVDEVDVLFKGEEDFWQGLIALAQQSRRPIVMTCTDPSLVPFDDLGLQQVVFSPSAPPVNFLSFAAPSPDLAVPYLQLVALREGHILSASTVASLYSRFSPSRPYPAWLTQQQPGERPLPHPLSSMPLPSDDLRKALMQLQFECGWGLPGRAEPAGSHGAPGEPETMWCEGALRVPPDAEDVDVPVAATSASSGTPSLTKNGASVGVDALERATQAADALSFADAHVSRRIAVLLEDEETGRFTTAADAEESFPVLSFSVREETQRLPFIGAEPDMARAIEQLATRLWGDAARFGAREDEELESKRSELTFRLAQLVHSGGERALLQPPFDPVLPNAAVTTDYRPYLRAITLADDARLAASALATASATDEGGPSEVHAYGMAAALAAGAGPGGARKTRKSARQKAQQGKPMYERVLGWKSEVEAGWLRASGFEVPGQ</sequence>
<dbReference type="SMART" id="SM00382">
    <property type="entry name" value="AAA"/>
    <property type="match status" value="1"/>
</dbReference>
<dbReference type="Gene3D" id="3.40.50.300">
    <property type="entry name" value="P-loop containing nucleotide triphosphate hydrolases"/>
    <property type="match status" value="1"/>
</dbReference>
<feature type="compositionally biased region" description="Basic residues" evidence="1">
    <location>
        <begin position="64"/>
        <end position="73"/>
    </location>
</feature>
<accession>A0A5C5G3X1</accession>
<feature type="region of interest" description="Disordered" evidence="1">
    <location>
        <begin position="452"/>
        <end position="480"/>
    </location>
</feature>
<gene>
    <name evidence="3" type="ORF">DMC30DRAFT_388948</name>
</gene>
<feature type="compositionally biased region" description="Basic and acidic residues" evidence="1">
    <location>
        <begin position="91"/>
        <end position="121"/>
    </location>
</feature>
<name>A0A5C5G3X1_9BASI</name>
<feature type="compositionally biased region" description="Basic residues" evidence="1">
    <location>
        <begin position="292"/>
        <end position="312"/>
    </location>
</feature>
<evidence type="ECO:0000313" key="4">
    <source>
        <dbReference type="Proteomes" id="UP000311382"/>
    </source>
</evidence>
<evidence type="ECO:0000259" key="2">
    <source>
        <dbReference type="SMART" id="SM00382"/>
    </source>
</evidence>
<feature type="compositionally biased region" description="Basic and acidic residues" evidence="1">
    <location>
        <begin position="470"/>
        <end position="480"/>
    </location>
</feature>
<feature type="region of interest" description="Disordered" evidence="1">
    <location>
        <begin position="878"/>
        <end position="900"/>
    </location>
</feature>
<feature type="region of interest" description="Disordered" evidence="1">
    <location>
        <begin position="177"/>
        <end position="206"/>
    </location>
</feature>
<dbReference type="GO" id="GO:0003677">
    <property type="term" value="F:DNA binding"/>
    <property type="evidence" value="ECO:0007669"/>
    <property type="project" value="TreeGrafter"/>
</dbReference>
<dbReference type="SUPFAM" id="SSF52540">
    <property type="entry name" value="P-loop containing nucleoside triphosphate hydrolases"/>
    <property type="match status" value="1"/>
</dbReference>
<dbReference type="InterPro" id="IPR003593">
    <property type="entry name" value="AAA+_ATPase"/>
</dbReference>
<dbReference type="GO" id="GO:0005634">
    <property type="term" value="C:nucleus"/>
    <property type="evidence" value="ECO:0007669"/>
    <property type="project" value="TreeGrafter"/>
</dbReference>
<feature type="compositionally biased region" description="Low complexity" evidence="1">
    <location>
        <begin position="15"/>
        <end position="35"/>
    </location>
</feature>
<dbReference type="InterPro" id="IPR003959">
    <property type="entry name" value="ATPase_AAA_core"/>
</dbReference>
<protein>
    <recommendedName>
        <fullName evidence="2">AAA+ ATPase domain-containing protein</fullName>
    </recommendedName>
</protein>
<feature type="domain" description="AAA+ ATPase" evidence="2">
    <location>
        <begin position="372"/>
        <end position="545"/>
    </location>
</feature>
<dbReference type="PANTHER" id="PTHR23389">
    <property type="entry name" value="CHROMOSOME TRANSMISSION FIDELITY FACTOR 18"/>
    <property type="match status" value="1"/>
</dbReference>
<dbReference type="InterPro" id="IPR027417">
    <property type="entry name" value="P-loop_NTPase"/>
</dbReference>
<dbReference type="Pfam" id="PF00004">
    <property type="entry name" value="AAA"/>
    <property type="match status" value="1"/>
</dbReference>
<dbReference type="AlphaFoldDB" id="A0A5C5G3X1"/>
<proteinExistence type="predicted"/>
<comment type="caution">
    <text evidence="3">The sequence shown here is derived from an EMBL/GenBank/DDBJ whole genome shotgun (WGS) entry which is preliminary data.</text>
</comment>
<reference evidence="3 4" key="1">
    <citation type="submission" date="2019-03" db="EMBL/GenBank/DDBJ databases">
        <title>Rhodosporidium diobovatum UCD-FST 08-225 genome sequencing, assembly, and annotation.</title>
        <authorList>
            <person name="Fakankun I.U."/>
            <person name="Fristensky B."/>
            <person name="Levin D.B."/>
        </authorList>
    </citation>
    <scope>NUCLEOTIDE SEQUENCE [LARGE SCALE GENOMIC DNA]</scope>
    <source>
        <strain evidence="3 4">UCD-FST 08-225</strain>
    </source>
</reference>
<evidence type="ECO:0000256" key="1">
    <source>
        <dbReference type="SAM" id="MobiDB-lite"/>
    </source>
</evidence>
<dbReference type="GO" id="GO:0016887">
    <property type="term" value="F:ATP hydrolysis activity"/>
    <property type="evidence" value="ECO:0007669"/>
    <property type="project" value="InterPro"/>
</dbReference>